<proteinExistence type="predicted"/>
<name>A0A2U3KGH8_9FIRM</name>
<reference evidence="2" key="1">
    <citation type="submission" date="2018-02" db="EMBL/GenBank/DDBJ databases">
        <authorList>
            <person name="Hausmann B."/>
        </authorList>
    </citation>
    <scope>NUCLEOTIDE SEQUENCE [LARGE SCALE GENOMIC DNA]</scope>
    <source>
        <strain evidence="2">Peat soil MAG SbF1</strain>
    </source>
</reference>
<dbReference type="EMBL" id="OMOF01000105">
    <property type="protein sequence ID" value="SPF38637.1"/>
    <property type="molecule type" value="Genomic_DNA"/>
</dbReference>
<gene>
    <name evidence="1" type="ORF">SBF1_1930013</name>
</gene>
<evidence type="ECO:0000313" key="1">
    <source>
        <dbReference type="EMBL" id="SPF38637.1"/>
    </source>
</evidence>
<dbReference type="Proteomes" id="UP000238916">
    <property type="component" value="Unassembled WGS sequence"/>
</dbReference>
<dbReference type="AlphaFoldDB" id="A0A2U3KGH8"/>
<protein>
    <submittedName>
        <fullName evidence="1">Uncharacterized protein</fullName>
    </submittedName>
</protein>
<organism evidence="1 2">
    <name type="scientific">Candidatus Desulfosporosinus infrequens</name>
    <dbReference type="NCBI Taxonomy" id="2043169"/>
    <lineage>
        <taxon>Bacteria</taxon>
        <taxon>Bacillati</taxon>
        <taxon>Bacillota</taxon>
        <taxon>Clostridia</taxon>
        <taxon>Eubacteriales</taxon>
        <taxon>Desulfitobacteriaceae</taxon>
        <taxon>Desulfosporosinus</taxon>
    </lineage>
</organism>
<evidence type="ECO:0000313" key="2">
    <source>
        <dbReference type="Proteomes" id="UP000238916"/>
    </source>
</evidence>
<accession>A0A2U3KGH8</accession>
<sequence length="48" mass="5385">MPMRAEGVRREGFLGGRSAHGGLPKLTNMNIVGTLRQSPKCYDFLFKF</sequence>